<name>J5SV75_TRIAS</name>
<evidence type="ECO:0000256" key="5">
    <source>
        <dbReference type="ARBA" id="ARBA00023288"/>
    </source>
</evidence>
<dbReference type="InterPro" id="IPR005225">
    <property type="entry name" value="Small_GTP-bd"/>
</dbReference>
<dbReference type="InterPro" id="IPR003960">
    <property type="entry name" value="ATPase_AAA_CS"/>
</dbReference>
<proteinExistence type="inferred from homology"/>
<keyword evidence="4" id="KW-0342">GTP-binding</keyword>
<dbReference type="InterPro" id="IPR027417">
    <property type="entry name" value="P-loop_NTPase"/>
</dbReference>
<feature type="region of interest" description="Disordered" evidence="8">
    <location>
        <begin position="208"/>
        <end position="276"/>
    </location>
</feature>
<reference evidence="10 11" key="1">
    <citation type="journal article" date="2012" name="Eukaryot. Cell">
        <title>Draft genome sequence of CBS 2479, the standard type strain of Trichosporon asahii.</title>
        <authorList>
            <person name="Yang R.Y."/>
            <person name="Li H.T."/>
            <person name="Zhu H."/>
            <person name="Zhou G.P."/>
            <person name="Wang M."/>
            <person name="Wang L."/>
        </authorList>
    </citation>
    <scope>NUCLEOTIDE SEQUENCE [LARGE SCALE GENOMIC DNA]</scope>
    <source>
        <strain evidence="11">ATCC 90039 / CBS 2479 / JCM 2466 / KCTC 7840 / NCYC 2677 / UAMH 7654</strain>
    </source>
</reference>
<feature type="domain" description="ATPase AAA-type core" evidence="9">
    <location>
        <begin position="436"/>
        <end position="546"/>
    </location>
</feature>
<feature type="region of interest" description="Disordered" evidence="8">
    <location>
        <begin position="548"/>
        <end position="616"/>
    </location>
</feature>
<evidence type="ECO:0000313" key="10">
    <source>
        <dbReference type="EMBL" id="EJT47711.1"/>
    </source>
</evidence>
<keyword evidence="5" id="KW-0449">Lipoprotein</keyword>
<dbReference type="SUPFAM" id="SSF52540">
    <property type="entry name" value="P-loop containing nucleoside triphosphate hydrolases"/>
    <property type="match status" value="2"/>
</dbReference>
<evidence type="ECO:0000256" key="3">
    <source>
        <dbReference type="ARBA" id="ARBA00022840"/>
    </source>
</evidence>
<dbReference type="InterPro" id="IPR003959">
    <property type="entry name" value="ATPase_AAA_core"/>
</dbReference>
<evidence type="ECO:0000256" key="4">
    <source>
        <dbReference type="ARBA" id="ARBA00023134"/>
    </source>
</evidence>
<dbReference type="SMART" id="SM00176">
    <property type="entry name" value="RAN"/>
    <property type="match status" value="1"/>
</dbReference>
<dbReference type="PROSITE" id="PS51419">
    <property type="entry name" value="RAB"/>
    <property type="match status" value="1"/>
</dbReference>
<evidence type="ECO:0000259" key="9">
    <source>
        <dbReference type="Pfam" id="PF00004"/>
    </source>
</evidence>
<comment type="similarity">
    <text evidence="7">Belongs to the AAA ATPase family.</text>
</comment>
<dbReference type="PANTHER" id="PTHR45991:SF1">
    <property type="entry name" value="PACHYTENE CHECKPOINT PROTEIN 2 HOMOLOG"/>
    <property type="match status" value="1"/>
</dbReference>
<keyword evidence="6" id="KW-0636">Prenylation</keyword>
<dbReference type="GO" id="GO:0051598">
    <property type="term" value="P:meiotic recombination checkpoint signaling"/>
    <property type="evidence" value="ECO:0007669"/>
    <property type="project" value="TreeGrafter"/>
</dbReference>
<evidence type="ECO:0000256" key="7">
    <source>
        <dbReference type="RuleBase" id="RU003651"/>
    </source>
</evidence>
<dbReference type="PROSITE" id="PS00674">
    <property type="entry name" value="AAA"/>
    <property type="match status" value="1"/>
</dbReference>
<dbReference type="Pfam" id="PF00004">
    <property type="entry name" value="AAA"/>
    <property type="match status" value="1"/>
</dbReference>
<dbReference type="SMART" id="SM00175">
    <property type="entry name" value="RAB"/>
    <property type="match status" value="1"/>
</dbReference>
<evidence type="ECO:0000256" key="1">
    <source>
        <dbReference type="ARBA" id="ARBA00006270"/>
    </source>
</evidence>
<protein>
    <submittedName>
        <fullName evidence="10">Rab7</fullName>
    </submittedName>
</protein>
<dbReference type="GO" id="GO:0005634">
    <property type="term" value="C:nucleus"/>
    <property type="evidence" value="ECO:0007669"/>
    <property type="project" value="TreeGrafter"/>
</dbReference>
<feature type="compositionally biased region" description="Basic and acidic residues" evidence="8">
    <location>
        <begin position="560"/>
        <end position="578"/>
    </location>
</feature>
<dbReference type="RefSeq" id="XP_014178761.1">
    <property type="nucleotide sequence ID" value="XM_014323286.1"/>
</dbReference>
<dbReference type="OrthoDB" id="9989112at2759"/>
<evidence type="ECO:0000313" key="11">
    <source>
        <dbReference type="Proteomes" id="UP000002748"/>
    </source>
</evidence>
<dbReference type="GO" id="GO:0005524">
    <property type="term" value="F:ATP binding"/>
    <property type="evidence" value="ECO:0007669"/>
    <property type="project" value="UniProtKB-KW"/>
</dbReference>
<dbReference type="NCBIfam" id="TIGR00231">
    <property type="entry name" value="small_GTP"/>
    <property type="match status" value="1"/>
</dbReference>
<dbReference type="SMART" id="SM00173">
    <property type="entry name" value="RAS"/>
    <property type="match status" value="1"/>
</dbReference>
<keyword evidence="3 7" id="KW-0067">ATP-binding</keyword>
<dbReference type="Pfam" id="PF00071">
    <property type="entry name" value="Ras"/>
    <property type="match status" value="1"/>
</dbReference>
<dbReference type="InterPro" id="IPR001806">
    <property type="entry name" value="Small_GTPase"/>
</dbReference>
<dbReference type="GO" id="GO:0016887">
    <property type="term" value="F:ATP hydrolysis activity"/>
    <property type="evidence" value="ECO:0007669"/>
    <property type="project" value="InterPro"/>
</dbReference>
<sequence length="670" mass="73480">MSTQRKKVLLKVRTLLRVAATTCEADSRHGALQCDGRLGEMLALLLVGKTSLMNQYVNKRFSNQYKATIGADFLTRELVVDDRVVTMQLWDTAGQERFQSLGVAFYRGADCCVLVYDVNSSKSFEALDGWRDEFLVQNFPFVVLGNKIDMEESKRMRAMTWCQAKGNIPYFETSAKEAINVEQAFQTIAKNALAQEAETELNMSARVLEAPAPPPPNQPRQLKESSLNHLPSPAHSSTSINNDMNEASRQSSIEYPPSDDEYSDSDDGFSDDDEDENIVHGEFLPVAELTFSRGSAVSDIDAAAVVPCPECVLDAAAAVHSSATRHDSSGRVLDGRRGLEVPMDRAVLKVHPYMASYEEGESLTCALDDEDDNTTAASISYLPSGEIEGLRLIYEDEIKERMLDYIQTSMVFASAELDTNIISWNRDSDVGARGVLIEINSHSLFSKWFSESGKLVQKLFDRVHDYAQDTESFVTVMIDEVESLTAARAGAMNGSEPGDALRVVNALLTQLDKLKQFPNVLVMATSNLAGSIDSAFIDRADIKQHIASAAAPPPRAGGRGGREGGHDGVPEPERDHPRGRVHGPCGGRADNRRRHAARRAPETARAPGLGVPPRARGAVRATADIGPLPAPRAPRRALAVSEECVGGARRALDRRICKVYRRRGQEHDEH</sequence>
<evidence type="ECO:0000256" key="6">
    <source>
        <dbReference type="ARBA" id="ARBA00023289"/>
    </source>
</evidence>
<evidence type="ECO:0000256" key="8">
    <source>
        <dbReference type="SAM" id="MobiDB-lite"/>
    </source>
</evidence>
<dbReference type="GO" id="GO:0007131">
    <property type="term" value="P:reciprocal meiotic recombination"/>
    <property type="evidence" value="ECO:0007669"/>
    <property type="project" value="TreeGrafter"/>
</dbReference>
<dbReference type="GO" id="GO:0005525">
    <property type="term" value="F:GTP binding"/>
    <property type="evidence" value="ECO:0007669"/>
    <property type="project" value="UniProtKB-KW"/>
</dbReference>
<keyword evidence="2 7" id="KW-0547">Nucleotide-binding</keyword>
<dbReference type="GO" id="GO:0005694">
    <property type="term" value="C:chromosome"/>
    <property type="evidence" value="ECO:0007669"/>
    <property type="project" value="TreeGrafter"/>
</dbReference>
<dbReference type="KEGG" id="tasa:A1Q1_03488"/>
<dbReference type="GeneID" id="25987001"/>
<dbReference type="EMBL" id="ALBS01000233">
    <property type="protein sequence ID" value="EJT47711.1"/>
    <property type="molecule type" value="Genomic_DNA"/>
</dbReference>
<dbReference type="VEuPathDB" id="FungiDB:A1Q1_03488"/>
<dbReference type="CDD" id="cd01862">
    <property type="entry name" value="Rab7"/>
    <property type="match status" value="1"/>
</dbReference>
<comment type="caution">
    <text evidence="10">The sequence shown here is derived from an EMBL/GenBank/DDBJ whole genome shotgun (WGS) entry which is preliminary data.</text>
</comment>
<accession>J5SV75</accession>
<dbReference type="Proteomes" id="UP000002748">
    <property type="component" value="Unassembled WGS sequence"/>
</dbReference>
<organism evidence="10 11">
    <name type="scientific">Trichosporon asahii var. asahii (strain ATCC 90039 / CBS 2479 / JCM 2466 / KCTC 7840 / NBRC 103889/ NCYC 2677 / UAMH 7654)</name>
    <name type="common">Yeast</name>
    <dbReference type="NCBI Taxonomy" id="1186058"/>
    <lineage>
        <taxon>Eukaryota</taxon>
        <taxon>Fungi</taxon>
        <taxon>Dikarya</taxon>
        <taxon>Basidiomycota</taxon>
        <taxon>Agaricomycotina</taxon>
        <taxon>Tremellomycetes</taxon>
        <taxon>Trichosporonales</taxon>
        <taxon>Trichosporonaceae</taxon>
        <taxon>Trichosporon</taxon>
    </lineage>
</organism>
<feature type="compositionally biased region" description="Acidic residues" evidence="8">
    <location>
        <begin position="257"/>
        <end position="276"/>
    </location>
</feature>
<dbReference type="InterPro" id="IPR044539">
    <property type="entry name" value="Pch2-like"/>
</dbReference>
<comment type="similarity">
    <text evidence="1">Belongs to the small GTPase superfamily. Rab family.</text>
</comment>
<evidence type="ECO:0000256" key="2">
    <source>
        <dbReference type="ARBA" id="ARBA00022741"/>
    </source>
</evidence>
<dbReference type="AlphaFoldDB" id="J5SV75"/>
<dbReference type="SMART" id="SM00174">
    <property type="entry name" value="RHO"/>
    <property type="match status" value="1"/>
</dbReference>
<dbReference type="Gene3D" id="3.40.50.300">
    <property type="entry name" value="P-loop containing nucleotide triphosphate hydrolases"/>
    <property type="match status" value="2"/>
</dbReference>
<dbReference type="PANTHER" id="PTHR45991">
    <property type="entry name" value="PACHYTENE CHECKPOINT PROTEIN 2"/>
    <property type="match status" value="1"/>
</dbReference>
<dbReference type="GO" id="GO:0003924">
    <property type="term" value="F:GTPase activity"/>
    <property type="evidence" value="ECO:0007669"/>
    <property type="project" value="InterPro"/>
</dbReference>
<dbReference type="HOGENOM" id="CLU_026596_0_0_1"/>
<dbReference type="PROSITE" id="PS51421">
    <property type="entry name" value="RAS"/>
    <property type="match status" value="1"/>
</dbReference>
<gene>
    <name evidence="10" type="ORF">A1Q1_03488</name>
</gene>
<dbReference type="PRINTS" id="PR00449">
    <property type="entry name" value="RASTRNSFRMNG"/>
</dbReference>
<dbReference type="GO" id="GO:0005774">
    <property type="term" value="C:vacuolar membrane"/>
    <property type="evidence" value="ECO:0007669"/>
    <property type="project" value="UniProtKB-ARBA"/>
</dbReference>
<feature type="compositionally biased region" description="Polar residues" evidence="8">
    <location>
        <begin position="224"/>
        <end position="253"/>
    </location>
</feature>
<dbReference type="FunFam" id="3.40.50.300:FF:000086">
    <property type="entry name" value="Ras-related small GTPase"/>
    <property type="match status" value="1"/>
</dbReference>